<feature type="compositionally biased region" description="Basic and acidic residues" evidence="3">
    <location>
        <begin position="150"/>
        <end position="165"/>
    </location>
</feature>
<comment type="caution">
    <text evidence="5">The sequence shown here is derived from an EMBL/GenBank/DDBJ whole genome shotgun (WGS) entry which is preliminary data.</text>
</comment>
<dbReference type="PANTHER" id="PTHR22881:SF11">
    <property type="entry name" value="BROMODOMAIN-CONTAINING PROTEIN DDB_G0270170-LIKE ISOFORM X1"/>
    <property type="match status" value="1"/>
</dbReference>
<feature type="compositionally biased region" description="Polar residues" evidence="3">
    <location>
        <begin position="657"/>
        <end position="674"/>
    </location>
</feature>
<feature type="region of interest" description="Disordered" evidence="3">
    <location>
        <begin position="699"/>
        <end position="719"/>
    </location>
</feature>
<dbReference type="InterPro" id="IPR001487">
    <property type="entry name" value="Bromodomain"/>
</dbReference>
<evidence type="ECO:0000256" key="2">
    <source>
        <dbReference type="PROSITE-ProRule" id="PRU00035"/>
    </source>
</evidence>
<evidence type="ECO:0000256" key="3">
    <source>
        <dbReference type="SAM" id="MobiDB-lite"/>
    </source>
</evidence>
<organism evidence="5 6">
    <name type="scientific">Hevea brasiliensis</name>
    <name type="common">Para rubber tree</name>
    <name type="synonym">Siphonia brasiliensis</name>
    <dbReference type="NCBI Taxonomy" id="3981"/>
    <lineage>
        <taxon>Eukaryota</taxon>
        <taxon>Viridiplantae</taxon>
        <taxon>Streptophyta</taxon>
        <taxon>Embryophyta</taxon>
        <taxon>Tracheophyta</taxon>
        <taxon>Spermatophyta</taxon>
        <taxon>Magnoliopsida</taxon>
        <taxon>eudicotyledons</taxon>
        <taxon>Gunneridae</taxon>
        <taxon>Pentapetalae</taxon>
        <taxon>rosids</taxon>
        <taxon>fabids</taxon>
        <taxon>Malpighiales</taxon>
        <taxon>Euphorbiaceae</taxon>
        <taxon>Crotonoideae</taxon>
        <taxon>Micrandreae</taxon>
        <taxon>Hevea</taxon>
    </lineage>
</organism>
<feature type="domain" description="Bromo" evidence="4">
    <location>
        <begin position="188"/>
        <end position="258"/>
    </location>
</feature>
<dbReference type="PANTHER" id="PTHR22881">
    <property type="entry name" value="BROMODOMAIN CONTAINING PROTEIN"/>
    <property type="match status" value="1"/>
</dbReference>
<accession>A0ABQ9N3V6</accession>
<gene>
    <name evidence="5" type="ORF">P3X46_001917</name>
</gene>
<dbReference type="Proteomes" id="UP001174677">
    <property type="component" value="Chromosome 2"/>
</dbReference>
<keyword evidence="1 2" id="KW-0103">Bromodomain</keyword>
<dbReference type="InterPro" id="IPR051831">
    <property type="entry name" value="Bromodomain_contain_prot"/>
</dbReference>
<dbReference type="CDD" id="cd04369">
    <property type="entry name" value="Bromodomain"/>
    <property type="match status" value="1"/>
</dbReference>
<protein>
    <recommendedName>
        <fullName evidence="4">Bromo domain-containing protein</fullName>
    </recommendedName>
</protein>
<dbReference type="SMART" id="SM00297">
    <property type="entry name" value="BROMO"/>
    <property type="match status" value="1"/>
</dbReference>
<dbReference type="PRINTS" id="PR00503">
    <property type="entry name" value="BROMODOMAIN"/>
</dbReference>
<dbReference type="PROSITE" id="PS50014">
    <property type="entry name" value="BROMODOMAIN_2"/>
    <property type="match status" value="1"/>
</dbReference>
<name>A0ABQ9N3V6_HEVBR</name>
<dbReference type="Pfam" id="PF00439">
    <property type="entry name" value="Bromodomain"/>
    <property type="match status" value="1"/>
</dbReference>
<dbReference type="Gene3D" id="1.20.920.10">
    <property type="entry name" value="Bromodomain-like"/>
    <property type="match status" value="1"/>
</dbReference>
<feature type="region of interest" description="Disordered" evidence="3">
    <location>
        <begin position="647"/>
        <end position="674"/>
    </location>
</feature>
<evidence type="ECO:0000259" key="4">
    <source>
        <dbReference type="PROSITE" id="PS50014"/>
    </source>
</evidence>
<dbReference type="SUPFAM" id="SSF47370">
    <property type="entry name" value="Bromodomain"/>
    <property type="match status" value="1"/>
</dbReference>
<evidence type="ECO:0000256" key="1">
    <source>
        <dbReference type="ARBA" id="ARBA00023117"/>
    </source>
</evidence>
<feature type="compositionally biased region" description="Low complexity" evidence="3">
    <location>
        <begin position="89"/>
        <end position="104"/>
    </location>
</feature>
<proteinExistence type="predicted"/>
<feature type="compositionally biased region" description="Polar residues" evidence="3">
    <location>
        <begin position="113"/>
        <end position="124"/>
    </location>
</feature>
<feature type="region of interest" description="Disordered" evidence="3">
    <location>
        <begin position="145"/>
        <end position="172"/>
    </location>
</feature>
<evidence type="ECO:0000313" key="5">
    <source>
        <dbReference type="EMBL" id="KAJ9186335.1"/>
    </source>
</evidence>
<feature type="compositionally biased region" description="Basic residues" evidence="3">
    <location>
        <begin position="288"/>
        <end position="299"/>
    </location>
</feature>
<sequence>MGEVAATMTKKKKKKGRPSLLDLQKRSLKQQQQQQNPNFKNPNSLIASNTTSHRRSTRRRPNLDEPDWINGDEDDDDEDERKEKKHKLLLGLNSQQNNSNNDDNNNNHHYPISSANSLGPNPSYVSDGANPEAALKRRKVSAACIGSDDMGEKGPKATDTLHESTLEPGPTAPLPDKKLLVFILDRLQKKDTYGVFSEPVDREELPDYHDIIEHPMDFSTLRKKLDGGAYANLEQFEKDVFLICSNAMQYNSPDTIYFRQARSMQELARKDFENLRQDSDDGETQPKIVRRGRPPGKLKKSLERSPLDRVGPECSSDATLASGGDNPNCSTGYNLRRTHSYKYQPTDVLVRTTYGSHSSETYSTWMSEWENEFPASVLKAVLKYGKKPYEVDENRRDTYKRPSASAHGSSSLNLFGQMKQLMVVGLNAEHGYARSLARFAADVGPIAWKIASKKIESVLPTGLEFGPGWVGEDKVVEGQQQLLFSDRRKVSNSWVATENLGRLQSSTASGTNSGANSLVASRCTAWSREDMVENVGGLSSQSELNSLHSVIGGINPMSSVMVQQKPVLHSDVNGFSGGFGHNKFSPLMGTARLGIATGKSSSEQTAVPSQAFDMVSTSNASFCPMVGNDFKLNKAKLAETLSVAQQSGKSSALGPNPESQTTFNAGIGGKSSQQGLSPYTQQHFFEFPPDLNVGFLAPNSPSSSVPIGSPQQPDLALQL</sequence>
<feature type="compositionally biased region" description="Basic and acidic residues" evidence="3">
    <location>
        <begin position="300"/>
        <end position="311"/>
    </location>
</feature>
<dbReference type="EMBL" id="JARPOI010000002">
    <property type="protein sequence ID" value="KAJ9186335.1"/>
    <property type="molecule type" value="Genomic_DNA"/>
</dbReference>
<dbReference type="InterPro" id="IPR036427">
    <property type="entry name" value="Bromodomain-like_sf"/>
</dbReference>
<feature type="region of interest" description="Disordered" evidence="3">
    <location>
        <begin position="274"/>
        <end position="333"/>
    </location>
</feature>
<feature type="compositionally biased region" description="Acidic residues" evidence="3">
    <location>
        <begin position="64"/>
        <end position="80"/>
    </location>
</feature>
<feature type="compositionally biased region" description="Polar residues" evidence="3">
    <location>
        <begin position="36"/>
        <end position="47"/>
    </location>
</feature>
<feature type="region of interest" description="Disordered" evidence="3">
    <location>
        <begin position="1"/>
        <end position="129"/>
    </location>
</feature>
<reference evidence="5" key="1">
    <citation type="journal article" date="2023" name="Plant Biotechnol. J.">
        <title>Chromosome-level wild Hevea brasiliensis genome provides new tools for genomic-assisted breeding and valuable loci to elevate rubber yield.</title>
        <authorList>
            <person name="Cheng H."/>
            <person name="Song X."/>
            <person name="Hu Y."/>
            <person name="Wu T."/>
            <person name="Yang Q."/>
            <person name="An Z."/>
            <person name="Feng S."/>
            <person name="Deng Z."/>
            <person name="Wu W."/>
            <person name="Zeng X."/>
            <person name="Tu M."/>
            <person name="Wang X."/>
            <person name="Huang H."/>
        </authorList>
    </citation>
    <scope>NUCLEOTIDE SEQUENCE</scope>
    <source>
        <strain evidence="5">MT/VB/25A 57/8</strain>
    </source>
</reference>
<evidence type="ECO:0000313" key="6">
    <source>
        <dbReference type="Proteomes" id="UP001174677"/>
    </source>
</evidence>
<keyword evidence="6" id="KW-1185">Reference proteome</keyword>
<feature type="compositionally biased region" description="Polar residues" evidence="3">
    <location>
        <begin position="699"/>
        <end position="712"/>
    </location>
</feature>